<evidence type="ECO:0000313" key="3">
    <source>
        <dbReference type="Proteomes" id="UP000029585"/>
    </source>
</evidence>
<organism evidence="2 3">
    <name type="scientific">Flavonifractor plautii 1_3_50AFAA</name>
    <dbReference type="NCBI Taxonomy" id="742738"/>
    <lineage>
        <taxon>Bacteria</taxon>
        <taxon>Bacillati</taxon>
        <taxon>Bacillota</taxon>
        <taxon>Clostridia</taxon>
        <taxon>Eubacteriales</taxon>
        <taxon>Oscillospiraceae</taxon>
        <taxon>Flavonifractor</taxon>
    </lineage>
</organism>
<keyword evidence="1" id="KW-0812">Transmembrane</keyword>
<evidence type="ECO:0000256" key="1">
    <source>
        <dbReference type="SAM" id="Phobius"/>
    </source>
</evidence>
<protein>
    <submittedName>
        <fullName evidence="2">Uncharacterized protein</fullName>
    </submittedName>
</protein>
<dbReference type="Proteomes" id="UP000029585">
    <property type="component" value="Unassembled WGS sequence"/>
</dbReference>
<accession>A0A096CLW1</accession>
<comment type="caution">
    <text evidence="2">The sequence shown here is derived from an EMBL/GenBank/DDBJ whole genome shotgun (WGS) entry which is preliminary data.</text>
</comment>
<feature type="transmembrane region" description="Helical" evidence="1">
    <location>
        <begin position="43"/>
        <end position="66"/>
    </location>
</feature>
<dbReference type="eggNOG" id="ENOG503367G">
    <property type="taxonomic scope" value="Bacteria"/>
</dbReference>
<dbReference type="EMBL" id="ADLO01000054">
    <property type="protein sequence ID" value="KGF55762.1"/>
    <property type="molecule type" value="Genomic_DNA"/>
</dbReference>
<evidence type="ECO:0000313" key="2">
    <source>
        <dbReference type="EMBL" id="KGF55762.1"/>
    </source>
</evidence>
<gene>
    <name evidence="2" type="ORF">HMPREF9460_01596</name>
</gene>
<sequence length="469" mass="51259">MKRTPEEERIFRALAQIKTPEADLSAALRRAEEPRRIRPVRPLAAAAVLCALLTIGAAAVGFSGAWRYFVHSLPQNAVQTVGASQTSGDYTLTVEEAVVDDSNFMLLLALTRADGEPIDPEASLTTNSMDLEVTVDGHYFGRATDYQLSPDGKTIYICYENRGSPFDVSVLDSPITISADGVAVQLWDEEDHFLRVRSDTPVSLAPLAGLEGADYTDLSIRDEATAQRIVREIAGQGRSIPLPMEAAFPGYAVLGAAMTDHGLTLLTVSDVRSDSGELVCTEAEIDALIDTRTGARYEEFQYDGGGELKDGTPVQFYSFMDSSLCLDDLPYLEVEVSYAIDRVLSDNPFSFTFTVNKSSGLSVPIPETLELSGVTLHPVELRLSALAVIMTFDDFHEDIQHAIYEHEAAPVLHLKDGSSIDTHRADSSSREWSSYISFRPEDANGDRLFIDPAQVVSITFGNLEIPVEH</sequence>
<reference evidence="2 3" key="1">
    <citation type="submission" date="2011-08" db="EMBL/GenBank/DDBJ databases">
        <title>The Genome Sequence of Clostridium orbiscindens 1_3_50AFAA.</title>
        <authorList>
            <consortium name="The Broad Institute Genome Sequencing Platform"/>
            <person name="Earl A."/>
            <person name="Ward D."/>
            <person name="Feldgarden M."/>
            <person name="Gevers D."/>
            <person name="Daigneault M."/>
            <person name="Strauss J."/>
            <person name="Allen-Vercoe E."/>
            <person name="Young S.K."/>
            <person name="Zeng Q."/>
            <person name="Gargeya S."/>
            <person name="Fitzgerald M."/>
            <person name="Haas B."/>
            <person name="Abouelleil A."/>
            <person name="Alvarado L."/>
            <person name="Arachchi H.M."/>
            <person name="Berlin A."/>
            <person name="Brown A."/>
            <person name="Chapman S.B."/>
            <person name="Chen Z."/>
            <person name="Dunbar C."/>
            <person name="Freedman E."/>
            <person name="Gearin G."/>
            <person name="Gellesch M."/>
            <person name="Goldberg J."/>
            <person name="Griggs A."/>
            <person name="Gujja S."/>
            <person name="Heiman D."/>
            <person name="Howarth C."/>
            <person name="Larson L."/>
            <person name="Lui A."/>
            <person name="MacDonald P.J.P."/>
            <person name="Montmayeur A."/>
            <person name="Murphy C."/>
            <person name="Neiman D."/>
            <person name="Pearson M."/>
            <person name="Priest M."/>
            <person name="Roberts A."/>
            <person name="Saif S."/>
            <person name="Shea T."/>
            <person name="Shenoy N."/>
            <person name="Sisk P."/>
            <person name="Stolte C."/>
            <person name="Sykes S."/>
            <person name="Wortman J."/>
            <person name="Nusbaum C."/>
            <person name="Birren B."/>
        </authorList>
    </citation>
    <scope>NUCLEOTIDE SEQUENCE [LARGE SCALE GENOMIC DNA]</scope>
    <source>
        <strain evidence="2 3">1_3_50AFAA</strain>
    </source>
</reference>
<dbReference type="HOGENOM" id="CLU_588983_0_0_9"/>
<proteinExistence type="predicted"/>
<name>A0A096CLW1_FLAPL</name>
<dbReference type="RefSeq" id="WP_044940294.1">
    <property type="nucleotide sequence ID" value="NZ_KN174162.1"/>
</dbReference>
<keyword evidence="3" id="KW-1185">Reference proteome</keyword>
<dbReference type="AlphaFoldDB" id="A0A096CLW1"/>
<keyword evidence="1" id="KW-0472">Membrane</keyword>
<keyword evidence="1" id="KW-1133">Transmembrane helix</keyword>
<dbReference type="PATRIC" id="fig|742738.3.peg.1644"/>